<dbReference type="InterPro" id="IPR009003">
    <property type="entry name" value="Peptidase_S1_PA"/>
</dbReference>
<dbReference type="GO" id="GO:0004252">
    <property type="term" value="F:serine-type endopeptidase activity"/>
    <property type="evidence" value="ECO:0007669"/>
    <property type="project" value="InterPro"/>
</dbReference>
<dbReference type="PROSITE" id="PS00134">
    <property type="entry name" value="TRYPSIN_HIS"/>
    <property type="match status" value="1"/>
</dbReference>
<evidence type="ECO:0000313" key="1">
    <source>
        <dbReference type="EMBL" id="BAU95178.1"/>
    </source>
</evidence>
<protein>
    <recommendedName>
        <fullName evidence="3">Serine protease</fullName>
    </recommendedName>
</protein>
<proteinExistence type="predicted"/>
<dbReference type="GO" id="GO:0006508">
    <property type="term" value="P:proteolysis"/>
    <property type="evidence" value="ECO:0007669"/>
    <property type="project" value="InterPro"/>
</dbReference>
<organism evidence="1 2">
    <name type="scientific">Corynebacterium suranareeae</name>
    <dbReference type="NCBI Taxonomy" id="2506452"/>
    <lineage>
        <taxon>Bacteria</taxon>
        <taxon>Bacillati</taxon>
        <taxon>Actinomycetota</taxon>
        <taxon>Actinomycetes</taxon>
        <taxon>Mycobacteriales</taxon>
        <taxon>Corynebacteriaceae</taxon>
        <taxon>Corynebacterium</taxon>
    </lineage>
</organism>
<dbReference type="Gene3D" id="2.40.10.10">
    <property type="entry name" value="Trypsin-like serine proteases"/>
    <property type="match status" value="2"/>
</dbReference>
<keyword evidence="2" id="KW-1185">Reference proteome</keyword>
<dbReference type="Proteomes" id="UP000218244">
    <property type="component" value="Chromosome"/>
</dbReference>
<dbReference type="KEGG" id="csur:N24_0916"/>
<dbReference type="SUPFAM" id="SSF50494">
    <property type="entry name" value="Trypsin-like serine proteases"/>
    <property type="match status" value="1"/>
</dbReference>
<evidence type="ECO:0000313" key="2">
    <source>
        <dbReference type="Proteomes" id="UP000218244"/>
    </source>
</evidence>
<sequence length="416" mass="44043">MTWFSQRFPTWLICLPHEKRPIFLDGELLKSQFDFVRVKVTLIMALCIALPFCCYESELKIPMRISVSRRAIFATSILMAGVSIFAPAANAAETPASEWVNTTAIVDQANAQLAQFGVSVDRGVAENFDQQVNSQIDAALAPYGDEVATSGGQVVEQTLQLVEQEAQKALPNYQVRTDIQSQIMGATPGEVLHRVPGSWFDAPAVPEESKIVEEQGKSLYGPGTPIYLNGNSMCTLAVTGTDADGRKIGITAGHCGKSGDAVRSADSYWVGDSGTVVYNAPNSDYSVIEFGSNAELSNSYNGITANAVGGGVANGQEVCKNGVATGYTCGLVWTADQRMTMSQVCAGRGDSGAPLIAGGRVVGLVSGGVIPDYNLACTTPLQGPFFMPTLSVNMDSIITDLDSQNLPGRGFQPTAG</sequence>
<dbReference type="AlphaFoldDB" id="A0A169RS80"/>
<dbReference type="EMBL" id="AP017369">
    <property type="protein sequence ID" value="BAU95178.1"/>
    <property type="molecule type" value="Genomic_DNA"/>
</dbReference>
<dbReference type="InterPro" id="IPR018114">
    <property type="entry name" value="TRYPSIN_HIS"/>
</dbReference>
<name>A0A169RS80_9CORY</name>
<dbReference type="CDD" id="cd21112">
    <property type="entry name" value="alphaLP-like"/>
    <property type="match status" value="1"/>
</dbReference>
<reference evidence="1 2" key="1">
    <citation type="submission" date="2016-02" db="EMBL/GenBank/DDBJ databases">
        <title>Corynebacterium glutamicum N24 whole genome sequencing project.</title>
        <authorList>
            <person name="Matsutani M."/>
            <person name="Nangtapong N."/>
            <person name="Yakushi T."/>
            <person name="Matsushita K."/>
        </authorList>
    </citation>
    <scope>NUCLEOTIDE SEQUENCE [LARGE SCALE GENOMIC DNA]</scope>
    <source>
        <strain evidence="1 2">N24</strain>
    </source>
</reference>
<evidence type="ECO:0008006" key="3">
    <source>
        <dbReference type="Google" id="ProtNLM"/>
    </source>
</evidence>
<dbReference type="InterPro" id="IPR043504">
    <property type="entry name" value="Peptidase_S1_PA_chymotrypsin"/>
</dbReference>
<gene>
    <name evidence="1" type="ORF">N24_0916</name>
</gene>
<accession>A0A169RS80</accession>